<evidence type="ECO:0000313" key="3">
    <source>
        <dbReference type="Proteomes" id="UP000034302"/>
    </source>
</evidence>
<name>A0A0F9ZXZ3_9BACT</name>
<reference evidence="2 3" key="1">
    <citation type="journal article" date="2015" name="Nature">
        <title>rRNA introns, odd ribosomes, and small enigmatic genomes across a large radiation of phyla.</title>
        <authorList>
            <person name="Brown C.T."/>
            <person name="Hug L.A."/>
            <person name="Thomas B.C."/>
            <person name="Sharon I."/>
            <person name="Castelle C.J."/>
            <person name="Singh A."/>
            <person name="Wilkins M.J."/>
            <person name="Williams K.H."/>
            <person name="Banfield J.F."/>
        </authorList>
    </citation>
    <scope>NUCLEOTIDE SEQUENCE [LARGE SCALE GENOMIC DNA]</scope>
</reference>
<gene>
    <name evidence="2" type="ORF">UR34_C0010G0016</name>
</gene>
<dbReference type="AlphaFoldDB" id="A0A0F9ZXZ3"/>
<accession>A0A0F9ZXZ3</accession>
<keyword evidence="1" id="KW-0472">Membrane</keyword>
<evidence type="ECO:0000313" key="2">
    <source>
        <dbReference type="EMBL" id="KKP43851.1"/>
    </source>
</evidence>
<keyword evidence="1" id="KW-0812">Transmembrane</keyword>
<feature type="transmembrane region" description="Helical" evidence="1">
    <location>
        <begin position="6"/>
        <end position="30"/>
    </location>
</feature>
<keyword evidence="1" id="KW-1133">Transmembrane helix</keyword>
<evidence type="ECO:0000256" key="1">
    <source>
        <dbReference type="SAM" id="Phobius"/>
    </source>
</evidence>
<dbReference type="EMBL" id="LBOV01000010">
    <property type="protein sequence ID" value="KKP43851.1"/>
    <property type="molecule type" value="Genomic_DNA"/>
</dbReference>
<sequence length="107" mass="11618">MTKNPFYNAIAASVYIILVVSLLTITSEFSNSIAGGSGKDSFLAPIMMISMLTLSVAVMGYIFGYQPIMLYLDGKKEQAVKLFLQTVGIFGGITFLIFILYLTGILS</sequence>
<comment type="caution">
    <text evidence="2">The sequence shown here is derived from an EMBL/GenBank/DDBJ whole genome shotgun (WGS) entry which is preliminary data.</text>
</comment>
<protein>
    <submittedName>
        <fullName evidence="2">Uncharacterized protein</fullName>
    </submittedName>
</protein>
<organism evidence="2 3">
    <name type="scientific">candidate division WS6 bacterium GW2011_GWC1_33_20</name>
    <dbReference type="NCBI Taxonomy" id="1619089"/>
    <lineage>
        <taxon>Bacteria</taxon>
        <taxon>Candidatus Dojkabacteria</taxon>
    </lineage>
</organism>
<proteinExistence type="predicted"/>
<feature type="transmembrane region" description="Helical" evidence="1">
    <location>
        <begin position="42"/>
        <end position="63"/>
    </location>
</feature>
<feature type="transmembrane region" description="Helical" evidence="1">
    <location>
        <begin position="83"/>
        <end position="106"/>
    </location>
</feature>
<dbReference type="Proteomes" id="UP000034302">
    <property type="component" value="Unassembled WGS sequence"/>
</dbReference>